<dbReference type="Pfam" id="PF00202">
    <property type="entry name" value="Aminotran_3"/>
    <property type="match status" value="1"/>
</dbReference>
<evidence type="ECO:0000256" key="4">
    <source>
        <dbReference type="RuleBase" id="RU003560"/>
    </source>
</evidence>
<dbReference type="InterPro" id="IPR015424">
    <property type="entry name" value="PyrdxlP-dep_Trfase"/>
</dbReference>
<dbReference type="InterPro" id="IPR015421">
    <property type="entry name" value="PyrdxlP-dep_Trfase_major"/>
</dbReference>
<evidence type="ECO:0000313" key="7">
    <source>
        <dbReference type="Proteomes" id="UP000193240"/>
    </source>
</evidence>
<comment type="cofactor">
    <cofactor evidence="1">
        <name>pyridoxal 5'-phosphate</name>
        <dbReference type="ChEBI" id="CHEBI:597326"/>
    </cofactor>
</comment>
<dbReference type="OMA" id="REGLNQH"/>
<evidence type="ECO:0000256" key="2">
    <source>
        <dbReference type="ARBA" id="ARBA00008954"/>
    </source>
</evidence>
<dbReference type="InterPro" id="IPR015422">
    <property type="entry name" value="PyrdxlP-dep_Trfase_small"/>
</dbReference>
<gene>
    <name evidence="6" type="ORF">B5807_07061</name>
</gene>
<dbReference type="CDD" id="cd00610">
    <property type="entry name" value="OAT_like"/>
    <property type="match status" value="1"/>
</dbReference>
<organism evidence="6 7">
    <name type="scientific">Epicoccum nigrum</name>
    <name type="common">Soil fungus</name>
    <name type="synonym">Epicoccum purpurascens</name>
    <dbReference type="NCBI Taxonomy" id="105696"/>
    <lineage>
        <taxon>Eukaryota</taxon>
        <taxon>Fungi</taxon>
        <taxon>Dikarya</taxon>
        <taxon>Ascomycota</taxon>
        <taxon>Pezizomycotina</taxon>
        <taxon>Dothideomycetes</taxon>
        <taxon>Pleosporomycetidae</taxon>
        <taxon>Pleosporales</taxon>
        <taxon>Pleosporineae</taxon>
        <taxon>Didymellaceae</taxon>
        <taxon>Epicoccum</taxon>
    </lineage>
</organism>
<accession>A0A1Y2LY21</accession>
<name>A0A1Y2LY21_EPING</name>
<proteinExistence type="inferred from homology"/>
<dbReference type="GO" id="GO:0005829">
    <property type="term" value="C:cytosol"/>
    <property type="evidence" value="ECO:0007669"/>
    <property type="project" value="TreeGrafter"/>
</dbReference>
<dbReference type="PANTHER" id="PTHR43094:SF1">
    <property type="entry name" value="AMINOTRANSFERASE CLASS-III"/>
    <property type="match status" value="1"/>
</dbReference>
<keyword evidence="3 4" id="KW-0663">Pyridoxal phosphate</keyword>
<feature type="region of interest" description="Disordered" evidence="5">
    <location>
        <begin position="1"/>
        <end position="30"/>
    </location>
</feature>
<dbReference type="GO" id="GO:0008483">
    <property type="term" value="F:transaminase activity"/>
    <property type="evidence" value="ECO:0007669"/>
    <property type="project" value="InterPro"/>
</dbReference>
<feature type="compositionally biased region" description="Basic residues" evidence="5">
    <location>
        <begin position="13"/>
        <end position="23"/>
    </location>
</feature>
<dbReference type="AlphaFoldDB" id="A0A1Y2LY21"/>
<evidence type="ECO:0000256" key="1">
    <source>
        <dbReference type="ARBA" id="ARBA00001933"/>
    </source>
</evidence>
<keyword evidence="7" id="KW-1185">Reference proteome</keyword>
<evidence type="ECO:0000256" key="3">
    <source>
        <dbReference type="ARBA" id="ARBA00022898"/>
    </source>
</evidence>
<dbReference type="STRING" id="105696.A0A1Y2LY21"/>
<dbReference type="Gene3D" id="3.40.640.10">
    <property type="entry name" value="Type I PLP-dependent aspartate aminotransferase-like (Major domain)"/>
    <property type="match status" value="1"/>
</dbReference>
<dbReference type="Gene3D" id="3.90.1150.10">
    <property type="entry name" value="Aspartate Aminotransferase, domain 1"/>
    <property type="match status" value="1"/>
</dbReference>
<dbReference type="InterPro" id="IPR005814">
    <property type="entry name" value="Aminotrans_3"/>
</dbReference>
<dbReference type="Proteomes" id="UP000193240">
    <property type="component" value="Unassembled WGS sequence"/>
</dbReference>
<evidence type="ECO:0000256" key="5">
    <source>
        <dbReference type="SAM" id="MobiDB-lite"/>
    </source>
</evidence>
<dbReference type="SUPFAM" id="SSF53383">
    <property type="entry name" value="PLP-dependent transferases"/>
    <property type="match status" value="1"/>
</dbReference>
<dbReference type="FunFam" id="3.40.640.10:FF:000004">
    <property type="entry name" value="Acetylornithine aminotransferase"/>
    <property type="match status" value="1"/>
</dbReference>
<protein>
    <submittedName>
        <fullName evidence="6">Uncharacterized protein</fullName>
    </submittedName>
</protein>
<dbReference type="NCBIfam" id="NF005685">
    <property type="entry name" value="PRK07483.1"/>
    <property type="match status" value="1"/>
</dbReference>
<evidence type="ECO:0000313" key="6">
    <source>
        <dbReference type="EMBL" id="OSS48731.1"/>
    </source>
</evidence>
<dbReference type="GO" id="GO:0030170">
    <property type="term" value="F:pyridoxal phosphate binding"/>
    <property type="evidence" value="ECO:0007669"/>
    <property type="project" value="InterPro"/>
</dbReference>
<dbReference type="PANTHER" id="PTHR43094">
    <property type="entry name" value="AMINOTRANSFERASE"/>
    <property type="match status" value="1"/>
</dbReference>
<comment type="similarity">
    <text evidence="2 4">Belongs to the class-III pyridoxal-phosphate-dependent aminotransferase family.</text>
</comment>
<dbReference type="EMBL" id="KZ107845">
    <property type="protein sequence ID" value="OSS48731.1"/>
    <property type="molecule type" value="Genomic_DNA"/>
</dbReference>
<dbReference type="InParanoid" id="A0A1Y2LY21"/>
<sequence length="490" mass="53882">MPSANMVSSPIRKPQRVMARRSSKPTAAHPRSYLLNRSVRSTPYRIKSALGQTLHFENGWNVIDASGGAAVTCIGHNSTRVKQAMMKALDNGTPYISSMMFDTEVTEEFARFLVNSTNGMMSKAVFYSSGTEANEAAYKASVQYHATEKKNPEPSRRYIIARDRSYHGTTLATLDMGGHKARRELWEGVIPKNGHHISPCYSYRNLNTGESVAEYVTRLKDELEQRILELEPKNVAAFICEPVVGAALGCVPAEDGYLAAMREVCDRYGVLLIFDEVMCGMGRTGYMHAWQKDGVAPDIQTTGKGLAGGFQQISAMLVSPKISDAFEFGPGSGAFSHGHTFQNYPLACAAGLEVQKIIQEENMLQNVKEKGARLSKLLRKRLANHPNVGDIRGIGLFWGIEFVKDKQTMAPFPAALKVNWKIYERGLAPPYEVHIYPGAGTVDGVNGDHIIISPSYNVTNADLDAIVDRVGRLVEDFFETLNAPTVPSTP</sequence>
<reference evidence="6 7" key="1">
    <citation type="journal article" date="2017" name="Genome Announc.">
        <title>Genome sequence of the saprophytic ascomycete Epicoccum nigrum ICMP 19927 strain isolated from New Zealand.</title>
        <authorList>
            <person name="Fokin M."/>
            <person name="Fleetwood D."/>
            <person name="Weir B.S."/>
            <person name="Villas-Boas S.G."/>
        </authorList>
    </citation>
    <scope>NUCLEOTIDE SEQUENCE [LARGE SCALE GENOMIC DNA]</scope>
    <source>
        <strain evidence="6 7">ICMP 19927</strain>
    </source>
</reference>